<dbReference type="SUPFAM" id="SSF51905">
    <property type="entry name" value="FAD/NAD(P)-binding domain"/>
    <property type="match status" value="1"/>
</dbReference>
<dbReference type="GO" id="GO:0071949">
    <property type="term" value="F:FAD binding"/>
    <property type="evidence" value="ECO:0007669"/>
    <property type="project" value="InterPro"/>
</dbReference>
<keyword evidence="4" id="KW-0503">Monooxygenase</keyword>
<sequence length="386" mass="43539">MKIRIVGGGPAGLFYAYLMKRDDPAHDIVVYERDPQDATYGWGVVFSDVALSFVKDIAPELYDSITENQEVFDEMAVVHQNVLVPLAHNTFHRTSRIDLLKALHKHCLSVGVDIQFNQKFDDITAFADADLVVAADGANSAIRTRYAEHFQPELDVRPNYLAWYGTTQLFDALSLIFRQCNDGLLIAHTYRYSRTLSTFLVECDPETFHKAGLDTLSEAESLAYCEKVFAPDLAGHKLLSNKSQWFRYTIVKNKNWFYKNIVLIGDALRTGHPSVGSGTRLAMQDAIALFEAYKACGANVPAMLEDFVRRRKPSADALQRAAIKSTEWYENLGPKLSLDPISFAYDYVTRSGRVSHDDVRQRDPDLAAKYEALHPDWADKAARRDS</sequence>
<dbReference type="InterPro" id="IPR050631">
    <property type="entry name" value="PheA/TfdB_FAD_monoxygenase"/>
</dbReference>
<feature type="domain" description="FAD-binding" evidence="3">
    <location>
        <begin position="127"/>
        <end position="320"/>
    </location>
</feature>
<reference evidence="4 5" key="1">
    <citation type="submission" date="2020-08" db="EMBL/GenBank/DDBJ databases">
        <title>Paraeoetvoesia sp. YC-7-48 draft genome sequence.</title>
        <authorList>
            <person name="Yao L."/>
        </authorList>
    </citation>
    <scope>NUCLEOTIDE SEQUENCE [LARGE SCALE GENOMIC DNA]</scope>
    <source>
        <strain evidence="5">YC-7-48</strain>
    </source>
</reference>
<dbReference type="EMBL" id="JACJUU010000002">
    <property type="protein sequence ID" value="MBC2768882.1"/>
    <property type="molecule type" value="Genomic_DNA"/>
</dbReference>
<dbReference type="Gene3D" id="3.50.50.60">
    <property type="entry name" value="FAD/NAD(P)-binding domain"/>
    <property type="match status" value="1"/>
</dbReference>
<evidence type="ECO:0000259" key="3">
    <source>
        <dbReference type="Pfam" id="PF01494"/>
    </source>
</evidence>
<proteinExistence type="predicted"/>
<comment type="caution">
    <text evidence="4">The sequence shown here is derived from an EMBL/GenBank/DDBJ whole genome shotgun (WGS) entry which is preliminary data.</text>
</comment>
<dbReference type="PANTHER" id="PTHR43476:SF4">
    <property type="entry name" value="BLR0106 PROTEIN"/>
    <property type="match status" value="1"/>
</dbReference>
<dbReference type="RefSeq" id="WP_185778698.1">
    <property type="nucleotide sequence ID" value="NZ_JACJUU010000002.1"/>
</dbReference>
<dbReference type="AlphaFoldDB" id="A0A842HMB8"/>
<dbReference type="InterPro" id="IPR036188">
    <property type="entry name" value="FAD/NAD-bd_sf"/>
</dbReference>
<dbReference type="Gene3D" id="3.30.9.20">
    <property type="match status" value="1"/>
</dbReference>
<evidence type="ECO:0000313" key="4">
    <source>
        <dbReference type="EMBL" id="MBC2768882.1"/>
    </source>
</evidence>
<dbReference type="Proteomes" id="UP000545386">
    <property type="component" value="Unassembled WGS sequence"/>
</dbReference>
<dbReference type="InterPro" id="IPR002938">
    <property type="entry name" value="FAD-bd"/>
</dbReference>
<evidence type="ECO:0000256" key="1">
    <source>
        <dbReference type="ARBA" id="ARBA00023002"/>
    </source>
</evidence>
<dbReference type="PANTHER" id="PTHR43476">
    <property type="entry name" value="3-(3-HYDROXY-PHENYL)PROPIONATE/3-HYDROXYCINNAMIC ACID HYDROXYLASE"/>
    <property type="match status" value="1"/>
</dbReference>
<organism evidence="4 5">
    <name type="scientific">Pusillimonas minor</name>
    <dbReference type="NCBI Taxonomy" id="2697024"/>
    <lineage>
        <taxon>Bacteria</taxon>
        <taxon>Pseudomonadati</taxon>
        <taxon>Pseudomonadota</taxon>
        <taxon>Betaproteobacteria</taxon>
        <taxon>Burkholderiales</taxon>
        <taxon>Alcaligenaceae</taxon>
        <taxon>Pusillimonas</taxon>
    </lineage>
</organism>
<dbReference type="PRINTS" id="PR00420">
    <property type="entry name" value="RNGMNOXGNASE"/>
</dbReference>
<protein>
    <submittedName>
        <fullName evidence="4">FAD-dependent monooxygenase</fullName>
    </submittedName>
</protein>
<keyword evidence="5" id="KW-1185">Reference proteome</keyword>
<name>A0A842HMB8_9BURK</name>
<evidence type="ECO:0000256" key="2">
    <source>
        <dbReference type="ARBA" id="ARBA00023027"/>
    </source>
</evidence>
<keyword evidence="1" id="KW-0560">Oxidoreductase</keyword>
<gene>
    <name evidence="4" type="ORF">GTU67_03010</name>
</gene>
<accession>A0A842HMB8</accession>
<evidence type="ECO:0000313" key="5">
    <source>
        <dbReference type="Proteomes" id="UP000545386"/>
    </source>
</evidence>
<dbReference type="Pfam" id="PF01494">
    <property type="entry name" value="FAD_binding_3"/>
    <property type="match status" value="1"/>
</dbReference>
<dbReference type="GO" id="GO:0004497">
    <property type="term" value="F:monooxygenase activity"/>
    <property type="evidence" value="ECO:0007669"/>
    <property type="project" value="UniProtKB-KW"/>
</dbReference>
<keyword evidence="2" id="KW-0520">NAD</keyword>